<gene>
    <name evidence="1" type="ordered locus">ETAE_2406</name>
</gene>
<dbReference type="Proteomes" id="UP000002634">
    <property type="component" value="Chromosome"/>
</dbReference>
<protein>
    <submittedName>
        <fullName evidence="1">Uncharacterized protein</fullName>
    </submittedName>
</protein>
<name>A0AAU8P8Z6_EDWPI</name>
<accession>A0AAU8P8Z6</accession>
<reference evidence="1 2" key="1">
    <citation type="journal article" date="2009" name="PLoS ONE">
        <title>Genome sequence of the versatile fish pathogen Edwardsiella tarda provides insights into its adaptation to broad host ranges and intracellular niches.</title>
        <authorList>
            <person name="Wang Q."/>
            <person name="Yang M."/>
            <person name="Xiao J."/>
            <person name="Wu H."/>
            <person name="Wang X."/>
            <person name="Lv Y."/>
            <person name="Xu L."/>
            <person name="Zheng H."/>
            <person name="Wang S."/>
            <person name="Zhao G."/>
            <person name="Liu Q."/>
            <person name="Zhang Y."/>
        </authorList>
    </citation>
    <scope>NUCLEOTIDE SEQUENCE [LARGE SCALE GENOMIC DNA]</scope>
    <source>
        <strain evidence="2">EIB202 / CCTCC M208068</strain>
    </source>
</reference>
<evidence type="ECO:0000313" key="1">
    <source>
        <dbReference type="EMBL" id="ACY85241.1"/>
    </source>
</evidence>
<organism evidence="1 2">
    <name type="scientific">Edwardsiella piscicida</name>
    <dbReference type="NCBI Taxonomy" id="1263550"/>
    <lineage>
        <taxon>Bacteria</taxon>
        <taxon>Pseudomonadati</taxon>
        <taxon>Pseudomonadota</taxon>
        <taxon>Gammaproteobacteria</taxon>
        <taxon>Enterobacterales</taxon>
        <taxon>Hafniaceae</taxon>
        <taxon>Edwardsiella</taxon>
    </lineage>
</organism>
<sequence length="40" mass="4315">MGNVRAGAPASTLSAVPGHRARRCLTCVGHRCRRLSLQRV</sequence>
<evidence type="ECO:0000313" key="2">
    <source>
        <dbReference type="Proteomes" id="UP000002634"/>
    </source>
</evidence>
<proteinExistence type="predicted"/>
<dbReference type="EMBL" id="CP001135">
    <property type="protein sequence ID" value="ACY85241.1"/>
    <property type="molecule type" value="Genomic_DNA"/>
</dbReference>
<keyword evidence="2" id="KW-1185">Reference proteome</keyword>
<dbReference type="KEGG" id="etr:ETAE_2406"/>
<dbReference type="AlphaFoldDB" id="A0AAU8P8Z6"/>